<dbReference type="RefSeq" id="WP_087018128.1">
    <property type="nucleotide sequence ID" value="NZ_NHOC01000004.1"/>
</dbReference>
<proteinExistence type="predicted"/>
<reference evidence="2 3" key="1">
    <citation type="submission" date="2017-05" db="EMBL/GenBank/DDBJ databases">
        <title>Butyricicoccus porcorum sp. nov. a butyrate-producing bacterium from the swine intestinal tract.</title>
        <authorList>
            <person name="Trachsel J."/>
            <person name="Humphrey S."/>
            <person name="Allen H.K."/>
        </authorList>
    </citation>
    <scope>NUCLEOTIDE SEQUENCE [LARGE SCALE GENOMIC DNA]</scope>
    <source>
        <strain evidence="2">BB10</strain>
    </source>
</reference>
<sequence length="176" mass="22005">MPYMKPPKEYYHNGKHRKGYSKYEDDPNHRIYYLPANALKRFLDECDYFIEQLYKLIPLRKSYNRLDKHQQMEYRNTLDRIKRWVERMEEPYKDEQDACGYEYRSARRCKGCKLYTPKRTKEIVCPVCNQVWEVDVMYNRTFICPDCQEKPEYYPAYYKRRYVDEHQRENMPYNEY</sequence>
<name>A0A252F4Z0_9FIRM</name>
<keyword evidence="3" id="KW-1185">Reference proteome</keyword>
<dbReference type="Proteomes" id="UP000194903">
    <property type="component" value="Unassembled WGS sequence"/>
</dbReference>
<organism evidence="2 3">
    <name type="scientific">Butyricicoccus porcorum</name>
    <dbReference type="NCBI Taxonomy" id="1945634"/>
    <lineage>
        <taxon>Bacteria</taxon>
        <taxon>Bacillati</taxon>
        <taxon>Bacillota</taxon>
        <taxon>Clostridia</taxon>
        <taxon>Eubacteriales</taxon>
        <taxon>Butyricicoccaceae</taxon>
        <taxon>Butyricicoccus</taxon>
    </lineage>
</organism>
<feature type="region of interest" description="Disordered" evidence="1">
    <location>
        <begin position="1"/>
        <end position="22"/>
    </location>
</feature>
<protein>
    <submittedName>
        <fullName evidence="2">Uncharacterized protein</fullName>
    </submittedName>
</protein>
<feature type="compositionally biased region" description="Basic and acidic residues" evidence="1">
    <location>
        <begin position="1"/>
        <end position="12"/>
    </location>
</feature>
<comment type="caution">
    <text evidence="2">The sequence shown here is derived from an EMBL/GenBank/DDBJ whole genome shotgun (WGS) entry which is preliminary data.</text>
</comment>
<accession>A0A252F4Z0</accession>
<dbReference type="EMBL" id="NHOC01000004">
    <property type="protein sequence ID" value="OUM20827.1"/>
    <property type="molecule type" value="Genomic_DNA"/>
</dbReference>
<dbReference type="AlphaFoldDB" id="A0A252F4Z0"/>
<evidence type="ECO:0000313" key="3">
    <source>
        <dbReference type="Proteomes" id="UP000194903"/>
    </source>
</evidence>
<gene>
    <name evidence="2" type="ORF">CBW42_04315</name>
</gene>
<evidence type="ECO:0000256" key="1">
    <source>
        <dbReference type="SAM" id="MobiDB-lite"/>
    </source>
</evidence>
<evidence type="ECO:0000313" key="2">
    <source>
        <dbReference type="EMBL" id="OUM20827.1"/>
    </source>
</evidence>